<feature type="domain" description="Zn(2)-C6 fungal-type" evidence="5">
    <location>
        <begin position="31"/>
        <end position="60"/>
    </location>
</feature>
<dbReference type="PANTHER" id="PTHR31001:SF56">
    <property type="entry name" value="ZN(2)-C6 FUNGAL-TYPE DOMAIN-CONTAINING PROTEIN"/>
    <property type="match status" value="1"/>
</dbReference>
<keyword evidence="3" id="KW-0539">Nucleus</keyword>
<dbReference type="EMBL" id="LNZH02000189">
    <property type="protein sequence ID" value="OCB87713.1"/>
    <property type="molecule type" value="Genomic_DNA"/>
</dbReference>
<dbReference type="InterPro" id="IPR001138">
    <property type="entry name" value="Zn2Cys6_DnaBD"/>
</dbReference>
<dbReference type="PANTHER" id="PTHR31001">
    <property type="entry name" value="UNCHARACTERIZED TRANSCRIPTIONAL REGULATORY PROTEIN"/>
    <property type="match status" value="1"/>
</dbReference>
<comment type="subcellular location">
    <subcellularLocation>
        <location evidence="1">Nucleus</location>
    </subcellularLocation>
</comment>
<accession>A0A9Q5HX98</accession>
<dbReference type="AlphaFoldDB" id="A0A9Q5HX98"/>
<comment type="caution">
    <text evidence="6">The sequence shown here is derived from an EMBL/GenBank/DDBJ whole genome shotgun (WGS) entry which is preliminary data.</text>
</comment>
<evidence type="ECO:0000256" key="3">
    <source>
        <dbReference type="ARBA" id="ARBA00023242"/>
    </source>
</evidence>
<dbReference type="SUPFAM" id="SSF57701">
    <property type="entry name" value="Zn2/Cys6 DNA-binding domain"/>
    <property type="match status" value="1"/>
</dbReference>
<evidence type="ECO:0000256" key="1">
    <source>
        <dbReference type="ARBA" id="ARBA00004123"/>
    </source>
</evidence>
<protein>
    <recommendedName>
        <fullName evidence="5">Zn(2)-C6 fungal-type domain-containing protein</fullName>
    </recommendedName>
</protein>
<organism evidence="6 7">
    <name type="scientific">Sanghuangporus baumii</name>
    <name type="common">Phellinus baumii</name>
    <dbReference type="NCBI Taxonomy" id="108892"/>
    <lineage>
        <taxon>Eukaryota</taxon>
        <taxon>Fungi</taxon>
        <taxon>Dikarya</taxon>
        <taxon>Basidiomycota</taxon>
        <taxon>Agaricomycotina</taxon>
        <taxon>Agaricomycetes</taxon>
        <taxon>Hymenochaetales</taxon>
        <taxon>Hymenochaetaceae</taxon>
        <taxon>Sanghuangporus</taxon>
    </lineage>
</organism>
<dbReference type="Pfam" id="PF04082">
    <property type="entry name" value="Fungal_trans"/>
    <property type="match status" value="1"/>
</dbReference>
<dbReference type="OrthoDB" id="424974at2759"/>
<dbReference type="InterPro" id="IPR007219">
    <property type="entry name" value="XnlR_reg_dom"/>
</dbReference>
<gene>
    <name evidence="6" type="ORF">A7U60_g5240</name>
</gene>
<dbReference type="InterPro" id="IPR050613">
    <property type="entry name" value="Sec_Metabolite_Reg"/>
</dbReference>
<evidence type="ECO:0000256" key="4">
    <source>
        <dbReference type="SAM" id="MobiDB-lite"/>
    </source>
</evidence>
<proteinExistence type="predicted"/>
<dbReference type="GO" id="GO:0005634">
    <property type="term" value="C:nucleus"/>
    <property type="evidence" value="ECO:0007669"/>
    <property type="project" value="UniProtKB-SubCell"/>
</dbReference>
<dbReference type="PROSITE" id="PS50048">
    <property type="entry name" value="ZN2_CY6_FUNGAL_2"/>
    <property type="match status" value="1"/>
</dbReference>
<dbReference type="SMART" id="SM00906">
    <property type="entry name" value="Fungal_trans"/>
    <property type="match status" value="1"/>
</dbReference>
<dbReference type="Proteomes" id="UP000757232">
    <property type="component" value="Unassembled WGS sequence"/>
</dbReference>
<keyword evidence="7" id="KW-1185">Reference proteome</keyword>
<feature type="compositionally biased region" description="Polar residues" evidence="4">
    <location>
        <begin position="875"/>
        <end position="893"/>
    </location>
</feature>
<dbReference type="GO" id="GO:0000981">
    <property type="term" value="F:DNA-binding transcription factor activity, RNA polymerase II-specific"/>
    <property type="evidence" value="ECO:0007669"/>
    <property type="project" value="InterPro"/>
</dbReference>
<sequence>MPPAHKDNVDVELRRVRNRELELKRITGEISCAECRRLKLKCDKNVPCSSCVRRGCKQICPTGTSTGITGRQMAINAAPLPVSSNNDMSRKLVAMSERIRALEDALEIESGNTCHPLLAAEFLAIKQGIDVVDRRLHDNANDDGEEELAGAFGTLSVSDGKTMRYLGASAADSALLMEVMDPATEAQCVNYGNLPRELIQASGMWPFAPAYLSIPEHISQIVSQLPPYERVTSLLEAYFSNLAWFVAPLDRSQVMEDVIPLFYPKRRPIEPHLVEQEKLHELALLLILFACGSVADLTQSSVNPEGQRFEQLARAALGMRSFIDYGSLAACQTLFLMGSYEIHAARKASQESSWKYLSLGLTIAASIGLHRDSSRWKLDPKMVDWRRRAFWEMNTTDKWKSLASGRPMMFPPYAVDCEFPLDRGATVEEDGVVVESVWQWRYRFTTDVVAFLVEKICAARPPKYSDIMEMDKRVRDFELHPFVHQRPKPAAYRFETDGEYRNLHPYITLWWKEMALLYVHRNCFARALLEFPDDPIGSPFGPSFLSAYRTSTILLTVLYEAQTRMALILERLWALWAISLSCAVMIGTVACKPSTISFAGSALKEFEKAISAFEKGANHPVARNGLRLLYRLRDKANAAFQAHKSQGSPSLSVNNSEKSDLSLMSISRLSRPLDRPVENSEELDILRGTTRYVEQRNVLPVEEPHSQPYLTYGYSSPASTSYNMTASPGTGSSIASGSASSPKTPAATSSCIRGSVFSNIIRTRGVDSLLGPSPLVQTDGNKSGNASSSFATCVETCADQYDNYLPPFVKSKGTHTPADPSAAEANTAAITSVKVIAEQVQSTGSFQGQISQTQHHDAVASPAPSFPPATHDPLTLSNFSPQEQNGTNGTQFSGVPHTNAFPTSEPQMFPLYDPSLDPTEATNSFFSTVTPDSQMMAELNALYQKDGPNSAEAWNSFMRQFELVNSGNNDFDSWEAMVFS</sequence>
<dbReference type="GO" id="GO:0006351">
    <property type="term" value="P:DNA-templated transcription"/>
    <property type="evidence" value="ECO:0007669"/>
    <property type="project" value="InterPro"/>
</dbReference>
<dbReference type="Gene3D" id="4.10.240.10">
    <property type="entry name" value="Zn(2)-C6 fungal-type DNA-binding domain"/>
    <property type="match status" value="1"/>
</dbReference>
<evidence type="ECO:0000313" key="7">
    <source>
        <dbReference type="Proteomes" id="UP000757232"/>
    </source>
</evidence>
<evidence type="ECO:0000259" key="5">
    <source>
        <dbReference type="PROSITE" id="PS50048"/>
    </source>
</evidence>
<dbReference type="GO" id="GO:0003677">
    <property type="term" value="F:DNA binding"/>
    <property type="evidence" value="ECO:0007669"/>
    <property type="project" value="InterPro"/>
</dbReference>
<dbReference type="CDD" id="cd00067">
    <property type="entry name" value="GAL4"/>
    <property type="match status" value="1"/>
</dbReference>
<dbReference type="PROSITE" id="PS00463">
    <property type="entry name" value="ZN2_CY6_FUNGAL_1"/>
    <property type="match status" value="1"/>
</dbReference>
<dbReference type="InterPro" id="IPR036864">
    <property type="entry name" value="Zn2-C6_fun-type_DNA-bd_sf"/>
</dbReference>
<name>A0A9Q5HX98_SANBA</name>
<reference evidence="6" key="1">
    <citation type="submission" date="2016-06" db="EMBL/GenBank/DDBJ databases">
        <title>Draft Genome sequence of the fungus Inonotus baumii.</title>
        <authorList>
            <person name="Zhu H."/>
            <person name="Lin W."/>
        </authorList>
    </citation>
    <scope>NUCLEOTIDE SEQUENCE</scope>
    <source>
        <strain evidence="6">821</strain>
    </source>
</reference>
<keyword evidence="2" id="KW-0479">Metal-binding</keyword>
<feature type="region of interest" description="Disordered" evidence="4">
    <location>
        <begin position="858"/>
        <end position="907"/>
    </location>
</feature>
<evidence type="ECO:0000256" key="2">
    <source>
        <dbReference type="ARBA" id="ARBA00022723"/>
    </source>
</evidence>
<dbReference type="GO" id="GO:0008270">
    <property type="term" value="F:zinc ion binding"/>
    <property type="evidence" value="ECO:0007669"/>
    <property type="project" value="InterPro"/>
</dbReference>
<evidence type="ECO:0000313" key="6">
    <source>
        <dbReference type="EMBL" id="OCB87713.1"/>
    </source>
</evidence>
<dbReference type="CDD" id="cd12148">
    <property type="entry name" value="fungal_TF_MHR"/>
    <property type="match status" value="1"/>
</dbReference>